<dbReference type="OrthoDB" id="5419315at2759"/>
<dbReference type="Gene3D" id="3.90.1150.10">
    <property type="entry name" value="Aspartate Aminotransferase, domain 1"/>
    <property type="match status" value="1"/>
</dbReference>
<dbReference type="Pfam" id="PF00202">
    <property type="entry name" value="Aminotran_3"/>
    <property type="match status" value="1"/>
</dbReference>
<name>A0A2S7YPB9_BEABA</name>
<proteinExistence type="inferred from homology"/>
<dbReference type="InterPro" id="IPR015421">
    <property type="entry name" value="PyrdxlP-dep_Trfase_major"/>
</dbReference>
<dbReference type="CDD" id="cd00610">
    <property type="entry name" value="OAT_like"/>
    <property type="match status" value="1"/>
</dbReference>
<evidence type="ECO:0000256" key="1">
    <source>
        <dbReference type="ARBA" id="ARBA00008954"/>
    </source>
</evidence>
<dbReference type="GO" id="GO:0008483">
    <property type="term" value="F:transaminase activity"/>
    <property type="evidence" value="ECO:0007669"/>
    <property type="project" value="InterPro"/>
</dbReference>
<dbReference type="SUPFAM" id="SSF53383">
    <property type="entry name" value="PLP-dependent transferases"/>
    <property type="match status" value="1"/>
</dbReference>
<evidence type="ECO:0000256" key="2">
    <source>
        <dbReference type="ARBA" id="ARBA00022898"/>
    </source>
</evidence>
<dbReference type="Gene3D" id="3.40.640.10">
    <property type="entry name" value="Type I PLP-dependent aspartate aminotransferase-like (Major domain)"/>
    <property type="match status" value="1"/>
</dbReference>
<comment type="similarity">
    <text evidence="1 3">Belongs to the class-III pyridoxal-phosphate-dependent aminotransferase family.</text>
</comment>
<evidence type="ECO:0000256" key="3">
    <source>
        <dbReference type="RuleBase" id="RU003560"/>
    </source>
</evidence>
<organism evidence="4 5">
    <name type="scientific">Beauveria bassiana</name>
    <name type="common">White muscardine disease fungus</name>
    <name type="synonym">Tritirachium shiotae</name>
    <dbReference type="NCBI Taxonomy" id="176275"/>
    <lineage>
        <taxon>Eukaryota</taxon>
        <taxon>Fungi</taxon>
        <taxon>Dikarya</taxon>
        <taxon>Ascomycota</taxon>
        <taxon>Pezizomycotina</taxon>
        <taxon>Sordariomycetes</taxon>
        <taxon>Hypocreomycetidae</taxon>
        <taxon>Hypocreales</taxon>
        <taxon>Cordycipitaceae</taxon>
        <taxon>Beauveria</taxon>
    </lineage>
</organism>
<keyword evidence="2 3" id="KW-0663">Pyridoxal phosphate</keyword>
<dbReference type="PROSITE" id="PS00600">
    <property type="entry name" value="AA_TRANSFER_CLASS_3"/>
    <property type="match status" value="1"/>
</dbReference>
<sequence>MNAPCQVGQKAAPANIMLNSVRPRKFLHGRTQILSLLALETTMEMTDNTADRPAEVIHPRPATHPALVASASGTYSTLNDQRTVLDACGVSMIGHGDETVKFAIQEQLQKVAYAHPFMHTTSPPQDLASFLCQGIPSLEPFKVYFSSSGSEAVDSAMKLVVAFHRANNNPQRTHFVSRQRSYHGNTIGSMCLGDFPRRKQPYDEAFNRLDVSFVSPAYAYRQQGSDESEVQYSNRLINEIEAEFCRIGPQNVAAFVAETVGGSTAGCITAPEGYFEGVRRVCNKYGVLLLLDEIMCGNGRTGTYFAFESEGDFVPDIVVLGKGLSGGYLPLAATLIQHSVYQVIQSAGGFIHGHTYQAHPVSCAAALAVQRVIRSTGCLAHCKRLGDRMGLKLRSLFTDLEFVGDIRGRGLFWAIEFVANKRLKMPLAEDFAFGSKLRQFAHDSGVAILSGSGTADGHAGDHIIFAPPLTIEQAELDWMIDITREAYLRTEKVYKAQRYSGDAQ</sequence>
<comment type="caution">
    <text evidence="4">The sequence shown here is derived from an EMBL/GenBank/DDBJ whole genome shotgun (WGS) entry which is preliminary data.</text>
</comment>
<evidence type="ECO:0008006" key="6">
    <source>
        <dbReference type="Google" id="ProtNLM"/>
    </source>
</evidence>
<gene>
    <name evidence="4" type="ORF">BB8028_0010g00350</name>
</gene>
<dbReference type="InterPro" id="IPR015424">
    <property type="entry name" value="PyrdxlP-dep_Trfase"/>
</dbReference>
<dbReference type="PANTHER" id="PTHR43094">
    <property type="entry name" value="AMINOTRANSFERASE"/>
    <property type="match status" value="1"/>
</dbReference>
<dbReference type="InterPro" id="IPR015422">
    <property type="entry name" value="PyrdxlP-dep_Trfase_small"/>
</dbReference>
<reference evidence="4 5" key="1">
    <citation type="submission" date="2016-07" db="EMBL/GenBank/DDBJ databases">
        <title>Comparative genomics of the entomopathogenic fungus Beauveria bassiana.</title>
        <authorList>
            <person name="Valero Jimenez C.A."/>
            <person name="Zwaan B.J."/>
            <person name="Van Kan J.A."/>
            <person name="Takken W."/>
            <person name="Debets A.J."/>
            <person name="Schoustra S.E."/>
            <person name="Koenraadt C.J."/>
        </authorList>
    </citation>
    <scope>NUCLEOTIDE SEQUENCE [LARGE SCALE GENOMIC DNA]</scope>
    <source>
        <strain evidence="4 5">ARSEF 8028</strain>
    </source>
</reference>
<dbReference type="EMBL" id="JRHA01000010">
    <property type="protein sequence ID" value="PQK18046.1"/>
    <property type="molecule type" value="Genomic_DNA"/>
</dbReference>
<dbReference type="PANTHER" id="PTHR43094:SF1">
    <property type="entry name" value="AMINOTRANSFERASE CLASS-III"/>
    <property type="match status" value="1"/>
</dbReference>
<evidence type="ECO:0000313" key="5">
    <source>
        <dbReference type="Proteomes" id="UP000237441"/>
    </source>
</evidence>
<evidence type="ECO:0000313" key="4">
    <source>
        <dbReference type="EMBL" id="PQK18046.1"/>
    </source>
</evidence>
<dbReference type="InterPro" id="IPR005814">
    <property type="entry name" value="Aminotrans_3"/>
</dbReference>
<dbReference type="InterPro" id="IPR049704">
    <property type="entry name" value="Aminotrans_3_PPA_site"/>
</dbReference>
<dbReference type="Proteomes" id="UP000237441">
    <property type="component" value="Unassembled WGS sequence"/>
</dbReference>
<accession>A0A2S7YPB9</accession>
<dbReference type="GO" id="GO:0005829">
    <property type="term" value="C:cytosol"/>
    <property type="evidence" value="ECO:0007669"/>
    <property type="project" value="TreeGrafter"/>
</dbReference>
<dbReference type="AlphaFoldDB" id="A0A2S7YPB9"/>
<protein>
    <recommendedName>
        <fullName evidence="6">Aminotransferase</fullName>
    </recommendedName>
</protein>
<dbReference type="GO" id="GO:0030170">
    <property type="term" value="F:pyridoxal phosphate binding"/>
    <property type="evidence" value="ECO:0007669"/>
    <property type="project" value="InterPro"/>
</dbReference>